<dbReference type="AlphaFoldDB" id="A0A0J6XX61"/>
<evidence type="ECO:0000313" key="3">
    <source>
        <dbReference type="Proteomes" id="UP000054565"/>
    </source>
</evidence>
<gene>
    <name evidence="2" type="ORF">CIRG_00923</name>
</gene>
<dbReference type="EMBL" id="DS028093">
    <property type="protein sequence ID" value="KMP00781.1"/>
    <property type="molecule type" value="Genomic_DNA"/>
</dbReference>
<protein>
    <recommendedName>
        <fullName evidence="1">HNH nuclease domain-containing protein</fullName>
    </recommendedName>
</protein>
<dbReference type="STRING" id="404692.A0A0J6XX61"/>
<reference evidence="3" key="1">
    <citation type="journal article" date="2010" name="Genome Res.">
        <title>Population genomic sequencing of Coccidioides fungi reveals recent hybridization and transposon control.</title>
        <authorList>
            <person name="Neafsey D.E."/>
            <person name="Barker B.M."/>
            <person name="Sharpton T.J."/>
            <person name="Stajich J.E."/>
            <person name="Park D.J."/>
            <person name="Whiston E."/>
            <person name="Hung C.-Y."/>
            <person name="McMahan C."/>
            <person name="White J."/>
            <person name="Sykes S."/>
            <person name="Heiman D."/>
            <person name="Young S."/>
            <person name="Zeng Q."/>
            <person name="Abouelleil A."/>
            <person name="Aftuck L."/>
            <person name="Bessette D."/>
            <person name="Brown A."/>
            <person name="FitzGerald M."/>
            <person name="Lui A."/>
            <person name="Macdonald J.P."/>
            <person name="Priest M."/>
            <person name="Orbach M.J."/>
            <person name="Galgiani J.N."/>
            <person name="Kirkland T.N."/>
            <person name="Cole G.T."/>
            <person name="Birren B.W."/>
            <person name="Henn M.R."/>
            <person name="Taylor J.W."/>
            <person name="Rounsley S.D."/>
        </authorList>
    </citation>
    <scope>NUCLEOTIDE SEQUENCE [LARGE SCALE GENOMIC DNA]</scope>
    <source>
        <strain evidence="3">RMSCC 2394</strain>
    </source>
</reference>
<name>A0A0J6XX61_COCIT</name>
<sequence length="238" mass="26602">MPEHKRKRKHQASLEGQLIQATFEHVASKDAFLLFFFLYLYENLCSGAENLIDSDIMIALSFFDDFASWDPNRKNSIKGAIEKFAEHCKDDDGIPLKIESSDYFQYLEVAHILPHSLTSLGSGDIDLSDSKKNTLQILDLFDPGIVHLIDGTKIDSPLNALTLTHGYHQFRTIDPPSARLLGVHHAIAIIMNLSGAGEYIENILRDLEEVDVKADGSTNLGPIMSLRLGGWFNTLTVF</sequence>
<feature type="domain" description="HNH nuclease" evidence="1">
    <location>
        <begin position="105"/>
        <end position="169"/>
    </location>
</feature>
<proteinExistence type="predicted"/>
<evidence type="ECO:0000259" key="1">
    <source>
        <dbReference type="Pfam" id="PF13391"/>
    </source>
</evidence>
<dbReference type="InterPro" id="IPR003615">
    <property type="entry name" value="HNH_nuc"/>
</dbReference>
<organism evidence="2 3">
    <name type="scientific">Coccidioides immitis RMSCC 2394</name>
    <dbReference type="NCBI Taxonomy" id="404692"/>
    <lineage>
        <taxon>Eukaryota</taxon>
        <taxon>Fungi</taxon>
        <taxon>Dikarya</taxon>
        <taxon>Ascomycota</taxon>
        <taxon>Pezizomycotina</taxon>
        <taxon>Eurotiomycetes</taxon>
        <taxon>Eurotiomycetidae</taxon>
        <taxon>Onygenales</taxon>
        <taxon>Onygenaceae</taxon>
        <taxon>Coccidioides</taxon>
    </lineage>
</organism>
<evidence type="ECO:0000313" key="2">
    <source>
        <dbReference type="EMBL" id="KMP00781.1"/>
    </source>
</evidence>
<dbReference type="Proteomes" id="UP000054565">
    <property type="component" value="Unassembled WGS sequence"/>
</dbReference>
<dbReference type="Pfam" id="PF13391">
    <property type="entry name" value="HNH_2"/>
    <property type="match status" value="1"/>
</dbReference>
<accession>A0A0J6XX61</accession>